<evidence type="ECO:0000313" key="3">
    <source>
        <dbReference type="Proteomes" id="UP000188268"/>
    </source>
</evidence>
<sequence>MFFEIPILALILRYYIEPRTGHPFRSLRAVVERYLVEMEARAAASKPHKATFEEAEKKREDE</sequence>
<organism evidence="2 3">
    <name type="scientific">Corchorus capsularis</name>
    <name type="common">Jute</name>
    <dbReference type="NCBI Taxonomy" id="210143"/>
    <lineage>
        <taxon>Eukaryota</taxon>
        <taxon>Viridiplantae</taxon>
        <taxon>Streptophyta</taxon>
        <taxon>Embryophyta</taxon>
        <taxon>Tracheophyta</taxon>
        <taxon>Spermatophyta</taxon>
        <taxon>Magnoliopsida</taxon>
        <taxon>eudicotyledons</taxon>
        <taxon>Gunneridae</taxon>
        <taxon>Pentapetalae</taxon>
        <taxon>rosids</taxon>
        <taxon>malvids</taxon>
        <taxon>Malvales</taxon>
        <taxon>Malvaceae</taxon>
        <taxon>Grewioideae</taxon>
        <taxon>Apeibeae</taxon>
        <taxon>Corchorus</taxon>
    </lineage>
</organism>
<dbReference type="Gramene" id="OMP10991">
    <property type="protein sequence ID" value="OMP10991"/>
    <property type="gene ID" value="CCACVL1_00740"/>
</dbReference>
<dbReference type="OrthoDB" id="10072024at2759"/>
<feature type="compositionally biased region" description="Basic and acidic residues" evidence="1">
    <location>
        <begin position="50"/>
        <end position="62"/>
    </location>
</feature>
<keyword evidence="3" id="KW-1185">Reference proteome</keyword>
<reference evidence="2 3" key="1">
    <citation type="submission" date="2013-09" db="EMBL/GenBank/DDBJ databases">
        <title>Corchorus capsularis genome sequencing.</title>
        <authorList>
            <person name="Alam M."/>
            <person name="Haque M.S."/>
            <person name="Islam M.S."/>
            <person name="Emdad E.M."/>
            <person name="Islam M.M."/>
            <person name="Ahmed B."/>
            <person name="Halim A."/>
            <person name="Hossen Q.M.M."/>
            <person name="Hossain M.Z."/>
            <person name="Ahmed R."/>
            <person name="Khan M.M."/>
            <person name="Islam R."/>
            <person name="Rashid M.M."/>
            <person name="Khan S.A."/>
            <person name="Rahman M.S."/>
            <person name="Alam M."/>
        </authorList>
    </citation>
    <scope>NUCLEOTIDE SEQUENCE [LARGE SCALE GENOMIC DNA]</scope>
    <source>
        <strain evidence="3">cv. CVL-1</strain>
        <tissue evidence="2">Whole seedling</tissue>
    </source>
</reference>
<comment type="caution">
    <text evidence="2">The sequence shown here is derived from an EMBL/GenBank/DDBJ whole genome shotgun (WGS) entry which is preliminary data.</text>
</comment>
<dbReference type="AlphaFoldDB" id="A0A1R3KV69"/>
<dbReference type="Proteomes" id="UP000188268">
    <property type="component" value="Unassembled WGS sequence"/>
</dbReference>
<name>A0A1R3KV69_COCAP</name>
<gene>
    <name evidence="2" type="ORF">CCACVL1_00740</name>
</gene>
<evidence type="ECO:0000313" key="2">
    <source>
        <dbReference type="EMBL" id="OMP10991.1"/>
    </source>
</evidence>
<feature type="non-terminal residue" evidence="2">
    <location>
        <position position="62"/>
    </location>
</feature>
<protein>
    <submittedName>
        <fullName evidence="2">Uncharacterized protein</fullName>
    </submittedName>
</protein>
<proteinExistence type="predicted"/>
<accession>A0A1R3KV69</accession>
<evidence type="ECO:0000256" key="1">
    <source>
        <dbReference type="SAM" id="MobiDB-lite"/>
    </source>
</evidence>
<feature type="region of interest" description="Disordered" evidence="1">
    <location>
        <begin position="43"/>
        <end position="62"/>
    </location>
</feature>
<dbReference type="EMBL" id="AWWV01001734">
    <property type="protein sequence ID" value="OMP10991.1"/>
    <property type="molecule type" value="Genomic_DNA"/>
</dbReference>